<name>A0ABU6QML6_9FABA</name>
<feature type="compositionally biased region" description="Polar residues" evidence="1">
    <location>
        <begin position="187"/>
        <end position="202"/>
    </location>
</feature>
<keyword evidence="3" id="KW-1185">Reference proteome</keyword>
<reference evidence="2 3" key="1">
    <citation type="journal article" date="2023" name="Plants (Basel)">
        <title>Bridging the Gap: Combining Genomics and Transcriptomics Approaches to Understand Stylosanthes scabra, an Orphan Legume from the Brazilian Caatinga.</title>
        <authorList>
            <person name="Ferreira-Neto J.R.C."/>
            <person name="da Silva M.D."/>
            <person name="Binneck E."/>
            <person name="de Melo N.F."/>
            <person name="da Silva R.H."/>
            <person name="de Melo A.L.T.M."/>
            <person name="Pandolfi V."/>
            <person name="Bustamante F.O."/>
            <person name="Brasileiro-Vidal A.C."/>
            <person name="Benko-Iseppon A.M."/>
        </authorList>
    </citation>
    <scope>NUCLEOTIDE SEQUENCE [LARGE SCALE GENOMIC DNA]</scope>
    <source>
        <tissue evidence="2">Leaves</tissue>
    </source>
</reference>
<feature type="compositionally biased region" description="Basic and acidic residues" evidence="1">
    <location>
        <begin position="64"/>
        <end position="87"/>
    </location>
</feature>
<protein>
    <submittedName>
        <fullName evidence="2">Uncharacterized protein</fullName>
    </submittedName>
</protein>
<dbReference type="EMBL" id="JASCZI010000709">
    <property type="protein sequence ID" value="MED6113077.1"/>
    <property type="molecule type" value="Genomic_DNA"/>
</dbReference>
<evidence type="ECO:0000313" key="3">
    <source>
        <dbReference type="Proteomes" id="UP001341840"/>
    </source>
</evidence>
<comment type="caution">
    <text evidence="2">The sequence shown here is derived from an EMBL/GenBank/DDBJ whole genome shotgun (WGS) entry which is preliminary data.</text>
</comment>
<evidence type="ECO:0000313" key="2">
    <source>
        <dbReference type="EMBL" id="MED6113077.1"/>
    </source>
</evidence>
<gene>
    <name evidence="2" type="ORF">PIB30_067614</name>
</gene>
<organism evidence="2 3">
    <name type="scientific">Stylosanthes scabra</name>
    <dbReference type="NCBI Taxonomy" id="79078"/>
    <lineage>
        <taxon>Eukaryota</taxon>
        <taxon>Viridiplantae</taxon>
        <taxon>Streptophyta</taxon>
        <taxon>Embryophyta</taxon>
        <taxon>Tracheophyta</taxon>
        <taxon>Spermatophyta</taxon>
        <taxon>Magnoliopsida</taxon>
        <taxon>eudicotyledons</taxon>
        <taxon>Gunneridae</taxon>
        <taxon>Pentapetalae</taxon>
        <taxon>rosids</taxon>
        <taxon>fabids</taxon>
        <taxon>Fabales</taxon>
        <taxon>Fabaceae</taxon>
        <taxon>Papilionoideae</taxon>
        <taxon>50 kb inversion clade</taxon>
        <taxon>dalbergioids sensu lato</taxon>
        <taxon>Dalbergieae</taxon>
        <taxon>Pterocarpus clade</taxon>
        <taxon>Stylosanthes</taxon>
    </lineage>
</organism>
<proteinExistence type="predicted"/>
<accession>A0ABU6QML6</accession>
<feature type="region of interest" description="Disordered" evidence="1">
    <location>
        <begin position="171"/>
        <end position="202"/>
    </location>
</feature>
<dbReference type="Proteomes" id="UP001341840">
    <property type="component" value="Unassembled WGS sequence"/>
</dbReference>
<feature type="region of interest" description="Disordered" evidence="1">
    <location>
        <begin position="39"/>
        <end position="124"/>
    </location>
</feature>
<sequence>MSQINEGGETIQRAARFGFEAAIGSSNKTKMFDSFKTVSLGRDDSDNEVVECPLYPSQPSQPTETRKEVLQDEPEQQGKTKDAEVEVHGAQVEVPPEQENVVEEEQQPEPLSVIMPVQPQQDDEGKDLAMTETNEDPVPPIKVKLLQPELETSTAKGPVDSPDEIVTQVLLSMNQEESAPPFELGVDQTQPTQDDNQVQQLG</sequence>
<evidence type="ECO:0000256" key="1">
    <source>
        <dbReference type="SAM" id="MobiDB-lite"/>
    </source>
</evidence>